<reference evidence="4 5" key="1">
    <citation type="submission" date="2016-10" db="EMBL/GenBank/DDBJ databases">
        <authorList>
            <person name="Varghese N."/>
            <person name="Submissions S."/>
        </authorList>
    </citation>
    <scope>NUCLEOTIDE SEQUENCE [LARGE SCALE GENOMIC DNA]</scope>
    <source>
        <strain evidence="4 5">DSM 282</strain>
    </source>
</reference>
<evidence type="ECO:0000259" key="3">
    <source>
        <dbReference type="Pfam" id="PF23536"/>
    </source>
</evidence>
<dbReference type="InterPro" id="IPR010563">
    <property type="entry name" value="TraK_N"/>
</dbReference>
<feature type="signal peptide" evidence="1">
    <location>
        <begin position="1"/>
        <end position="32"/>
    </location>
</feature>
<evidence type="ECO:0000313" key="5">
    <source>
        <dbReference type="Proteomes" id="UP000198861"/>
    </source>
</evidence>
<dbReference type="Proteomes" id="UP000198861">
    <property type="component" value="Unassembled WGS sequence"/>
</dbReference>
<feature type="domain" description="TraK C-terminal" evidence="3">
    <location>
        <begin position="214"/>
        <end position="326"/>
    </location>
</feature>
<evidence type="ECO:0000313" key="4">
    <source>
        <dbReference type="EMBL" id="SFA97416.1"/>
    </source>
</evidence>
<gene>
    <name evidence="4" type="ORF">SAMN04244571_00975</name>
</gene>
<evidence type="ECO:0000256" key="1">
    <source>
        <dbReference type="SAM" id="SignalP"/>
    </source>
</evidence>
<name>A0A1I0XAF4_9GAMM</name>
<dbReference type="InterPro" id="IPR055397">
    <property type="entry name" value="TraK_C"/>
</dbReference>
<organism evidence="4 5">
    <name type="scientific">Azotobacter beijerinckii</name>
    <dbReference type="NCBI Taxonomy" id="170623"/>
    <lineage>
        <taxon>Bacteria</taxon>
        <taxon>Pseudomonadati</taxon>
        <taxon>Pseudomonadota</taxon>
        <taxon>Gammaproteobacteria</taxon>
        <taxon>Pseudomonadales</taxon>
        <taxon>Pseudomonadaceae</taxon>
        <taxon>Azotobacter</taxon>
    </lineage>
</organism>
<dbReference type="Pfam" id="PF06586">
    <property type="entry name" value="TraK_N"/>
    <property type="match status" value="1"/>
</dbReference>
<keyword evidence="5" id="KW-1185">Reference proteome</keyword>
<feature type="domain" description="TraK N-terminal" evidence="2">
    <location>
        <begin position="97"/>
        <end position="188"/>
    </location>
</feature>
<evidence type="ECO:0000259" key="2">
    <source>
        <dbReference type="Pfam" id="PF06586"/>
    </source>
</evidence>
<keyword evidence="1" id="KW-0732">Signal</keyword>
<protein>
    <submittedName>
        <fullName evidence="4">Conjugal transfer pilus assembly protein TraK</fullName>
    </submittedName>
</protein>
<proteinExistence type="predicted"/>
<dbReference type="RefSeq" id="WP_091013050.1">
    <property type="nucleotide sequence ID" value="NZ_FOKJ01000010.1"/>
</dbReference>
<feature type="chain" id="PRO_5046726943" evidence="1">
    <location>
        <begin position="33"/>
        <end position="343"/>
    </location>
</feature>
<sequence>MRPTPSARPFRSAQRFRPAALLLAIAVAASHAADDVNIPGLNLPMAASELAPAAEAQVEPAQTERKSSARLAAAELPAVPAQVVAKPPAAPVPVETRQEVLVSPGANTLIPISRGQINRLVTPFERPIIQTVSGADITASGNALYVTPHSDQPITMFVTPEDDESIALSLTLLPQTMPPIQANLILAQNGPGGWNGQAVRVGALGARTNTEEASKWERSQPYMDTLRGILRDMALGTLPPGYSFGALPSGASIPACAQPGLKFDFSKSQLITGHDFRIFVAVAQNISSRTLEFDHGACTHPYRAAVSSWPHEILEPGQKTEVFLVTRVPAEAPDRSSRPSLLQ</sequence>
<accession>A0A1I0XAF4</accession>
<dbReference type="Pfam" id="PF23536">
    <property type="entry name" value="TraK_C"/>
    <property type="match status" value="1"/>
</dbReference>
<comment type="caution">
    <text evidence="4">The sequence shown here is derived from an EMBL/GenBank/DDBJ whole genome shotgun (WGS) entry which is preliminary data.</text>
</comment>
<dbReference type="EMBL" id="FOKJ01000010">
    <property type="protein sequence ID" value="SFA97416.1"/>
    <property type="molecule type" value="Genomic_DNA"/>
</dbReference>